<keyword evidence="2" id="KW-1133">Transmembrane helix</keyword>
<sequence>MKFFCFIETFSSYFLFTLTILPIYLCRTFGVSKKRGLKEQQQQSWQEDQRNKESLDSRAFTVSGKLKPEDAVQATLSSLPDEVVDTVGVTALLSEDSVSERRRKLEYLEMQEELIKEEEEKEEEELARMKESKARKEDVALK</sequence>
<evidence type="ECO:0000256" key="2">
    <source>
        <dbReference type="SAM" id="Phobius"/>
    </source>
</evidence>
<dbReference type="PANTHER" id="PTHR14009:SF31">
    <property type="entry name" value="MITOCHONDRIAL PROTON_CALCIUM EXCHANGER PROTEIN"/>
    <property type="match status" value="1"/>
</dbReference>
<keyword evidence="3" id="KW-1185">Reference proteome</keyword>
<evidence type="ECO:0000313" key="3">
    <source>
        <dbReference type="Proteomes" id="UP000818029"/>
    </source>
</evidence>
<feature type="compositionally biased region" description="Basic and acidic residues" evidence="1">
    <location>
        <begin position="126"/>
        <end position="142"/>
    </location>
</feature>
<organism evidence="3 4">
    <name type="scientific">Gossypium hirsutum</name>
    <name type="common">Upland cotton</name>
    <name type="synonym">Gossypium mexicanum</name>
    <dbReference type="NCBI Taxonomy" id="3635"/>
    <lineage>
        <taxon>Eukaryota</taxon>
        <taxon>Viridiplantae</taxon>
        <taxon>Streptophyta</taxon>
        <taxon>Embryophyta</taxon>
        <taxon>Tracheophyta</taxon>
        <taxon>Spermatophyta</taxon>
        <taxon>Magnoliopsida</taxon>
        <taxon>eudicotyledons</taxon>
        <taxon>Gunneridae</taxon>
        <taxon>Pentapetalae</taxon>
        <taxon>rosids</taxon>
        <taxon>malvids</taxon>
        <taxon>Malvales</taxon>
        <taxon>Malvaceae</taxon>
        <taxon>Malvoideae</taxon>
        <taxon>Gossypium</taxon>
    </lineage>
</organism>
<feature type="transmembrane region" description="Helical" evidence="2">
    <location>
        <begin position="12"/>
        <end position="30"/>
    </location>
</feature>
<dbReference type="PANTHER" id="PTHR14009">
    <property type="entry name" value="LEUCINE ZIPPER-EF-HAND CONTAINING TRANSMEMBRANE PROTEIN"/>
    <property type="match status" value="1"/>
</dbReference>
<protein>
    <submittedName>
        <fullName evidence="4">Uncharacterized protein</fullName>
    </submittedName>
</protein>
<feature type="compositionally biased region" description="Acidic residues" evidence="1">
    <location>
        <begin position="116"/>
        <end position="125"/>
    </location>
</feature>
<proteinExistence type="predicted"/>
<dbReference type="Proteomes" id="UP000818029">
    <property type="component" value="Chromosome D13"/>
</dbReference>
<dbReference type="InterPro" id="IPR044202">
    <property type="entry name" value="LETM1/MDM38-like"/>
</dbReference>
<dbReference type="RefSeq" id="XP_040964692.1">
    <property type="nucleotide sequence ID" value="XM_041108758.1"/>
</dbReference>
<reference evidence="3" key="1">
    <citation type="journal article" date="2020" name="Nat. Genet.">
        <title>Genomic diversifications of five Gossypium allopolyploid species and their impact on cotton improvement.</title>
        <authorList>
            <person name="Chen Z.J."/>
            <person name="Sreedasyam A."/>
            <person name="Ando A."/>
            <person name="Song Q."/>
            <person name="De Santiago L.M."/>
            <person name="Hulse-Kemp A.M."/>
            <person name="Ding M."/>
            <person name="Ye W."/>
            <person name="Kirkbride R.C."/>
            <person name="Jenkins J."/>
            <person name="Plott C."/>
            <person name="Lovell J."/>
            <person name="Lin Y.M."/>
            <person name="Vaughn R."/>
            <person name="Liu B."/>
            <person name="Simpson S."/>
            <person name="Scheffler B.E."/>
            <person name="Wen L."/>
            <person name="Saski C.A."/>
            <person name="Grover C.E."/>
            <person name="Hu G."/>
            <person name="Conover J.L."/>
            <person name="Carlson J.W."/>
            <person name="Shu S."/>
            <person name="Boston L.B."/>
            <person name="Williams M."/>
            <person name="Peterson D.G."/>
            <person name="McGee K."/>
            <person name="Jones D.C."/>
            <person name="Wendel J.F."/>
            <person name="Stelly D.M."/>
            <person name="Grimwood J."/>
            <person name="Schmutz J."/>
        </authorList>
    </citation>
    <scope>NUCLEOTIDE SEQUENCE [LARGE SCALE GENOMIC DNA]</scope>
    <source>
        <strain evidence="3">cv. TM-1</strain>
    </source>
</reference>
<evidence type="ECO:0000313" key="4">
    <source>
        <dbReference type="RefSeq" id="XP_040964692.1"/>
    </source>
</evidence>
<name>A0ABM3BCA4_GOSHI</name>
<feature type="region of interest" description="Disordered" evidence="1">
    <location>
        <begin position="116"/>
        <end position="142"/>
    </location>
</feature>
<dbReference type="GeneID" id="121225036"/>
<gene>
    <name evidence="4" type="primary">LOC121225036</name>
</gene>
<feature type="region of interest" description="Disordered" evidence="1">
    <location>
        <begin position="35"/>
        <end position="56"/>
    </location>
</feature>
<keyword evidence="2" id="KW-0812">Transmembrane</keyword>
<reference evidence="4" key="2">
    <citation type="submission" date="2025-08" db="UniProtKB">
        <authorList>
            <consortium name="RefSeq"/>
        </authorList>
    </citation>
    <scope>IDENTIFICATION</scope>
</reference>
<keyword evidence="2" id="KW-0472">Membrane</keyword>
<evidence type="ECO:0000256" key="1">
    <source>
        <dbReference type="SAM" id="MobiDB-lite"/>
    </source>
</evidence>
<feature type="compositionally biased region" description="Basic and acidic residues" evidence="1">
    <location>
        <begin position="47"/>
        <end position="56"/>
    </location>
</feature>
<accession>A0ABM3BCA4</accession>